<dbReference type="AlphaFoldDB" id="N1PLZ5"/>
<dbReference type="SUPFAM" id="SSF51735">
    <property type="entry name" value="NAD(P)-binding Rossmann-fold domains"/>
    <property type="match status" value="1"/>
</dbReference>
<dbReference type="Pfam" id="PF13847">
    <property type="entry name" value="Methyltransf_31"/>
    <property type="match status" value="1"/>
</dbReference>
<dbReference type="OrthoDB" id="10017101at2759"/>
<sequence>MATQQKAPDQAFLSAGGFMRKAMINRSVGSDVPHVIPILDSLKPGEVVLEVGCGPGGITLSIAKRYPQLKVLGVDIDAESIKDAKAAGQGLSNLSYAVADVVNLVDSIENSSVTECIKTGCSLVYSHAAIMHTSNQVQAIKSMRAACKTGGTISLKEGDMGLFFAYPEIPGMQKLMEVFPRIGCTEGADALCGRKLVSHALAAGLSRDDAHPFELSMSAQITTATMHRAGFAAGFDKIFETNRKNPELMRSAGLNEGIVSLIREGTNSVKAYNTPNFYIDTSNFIFPADYTVAVVGAGKGIGEYIAKAYPQAKASQTLTTARTAMDLDSIKNDCQSINGNFRILALAAHATDPTSYVIIVKALGRESDGRLHALVYNAGGGVSQGLFENNVHEMNFESYSTITDLNYLGALYATK</sequence>
<dbReference type="Gene3D" id="3.40.50.720">
    <property type="entry name" value="NAD(P)-binding Rossmann-like Domain"/>
    <property type="match status" value="1"/>
</dbReference>
<dbReference type="EMBL" id="KB446539">
    <property type="protein sequence ID" value="EME44517.1"/>
    <property type="molecule type" value="Genomic_DNA"/>
</dbReference>
<dbReference type="InterPro" id="IPR036291">
    <property type="entry name" value="NAD(P)-bd_dom_sf"/>
</dbReference>
<dbReference type="Pfam" id="PF00106">
    <property type="entry name" value="adh_short"/>
    <property type="match status" value="1"/>
</dbReference>
<comment type="pathway">
    <text evidence="1">Mycotoxin biosynthesis.</text>
</comment>
<proteinExistence type="predicted"/>
<dbReference type="eggNOG" id="KOG1269">
    <property type="taxonomic scope" value="Eukaryota"/>
</dbReference>
<dbReference type="STRING" id="675120.N1PLZ5"/>
<evidence type="ECO:0000313" key="4">
    <source>
        <dbReference type="Proteomes" id="UP000016933"/>
    </source>
</evidence>
<evidence type="ECO:0000259" key="2">
    <source>
        <dbReference type="Pfam" id="PF13847"/>
    </source>
</evidence>
<dbReference type="InterPro" id="IPR002347">
    <property type="entry name" value="SDR_fam"/>
</dbReference>
<dbReference type="CDD" id="cd02440">
    <property type="entry name" value="AdoMet_MTases"/>
    <property type="match status" value="1"/>
</dbReference>
<protein>
    <recommendedName>
        <fullName evidence="2">Methyltransferase domain-containing protein</fullName>
    </recommendedName>
</protein>
<organism evidence="3 4">
    <name type="scientific">Dothistroma septosporum (strain NZE10 / CBS 128990)</name>
    <name type="common">Red band needle blight fungus</name>
    <name type="synonym">Mycosphaerella pini</name>
    <dbReference type="NCBI Taxonomy" id="675120"/>
    <lineage>
        <taxon>Eukaryota</taxon>
        <taxon>Fungi</taxon>
        <taxon>Dikarya</taxon>
        <taxon>Ascomycota</taxon>
        <taxon>Pezizomycotina</taxon>
        <taxon>Dothideomycetes</taxon>
        <taxon>Dothideomycetidae</taxon>
        <taxon>Mycosphaerellales</taxon>
        <taxon>Mycosphaerellaceae</taxon>
        <taxon>Dothistroma</taxon>
    </lineage>
</organism>
<dbReference type="SUPFAM" id="SSF53335">
    <property type="entry name" value="S-adenosyl-L-methionine-dependent methyltransferases"/>
    <property type="match status" value="1"/>
</dbReference>
<dbReference type="HOGENOM" id="CLU_662265_0_0_1"/>
<dbReference type="PANTHER" id="PTHR43861">
    <property type="entry name" value="TRANS-ACONITATE 2-METHYLTRANSFERASE-RELATED"/>
    <property type="match status" value="1"/>
</dbReference>
<gene>
    <name evidence="3" type="ORF">DOTSEDRAFT_53595</name>
</gene>
<name>N1PLZ5_DOTSN</name>
<dbReference type="Proteomes" id="UP000016933">
    <property type="component" value="Unassembled WGS sequence"/>
</dbReference>
<keyword evidence="4" id="KW-1185">Reference proteome</keyword>
<dbReference type="Gene3D" id="3.40.50.150">
    <property type="entry name" value="Vaccinia Virus protein VP39"/>
    <property type="match status" value="1"/>
</dbReference>
<dbReference type="InterPro" id="IPR025714">
    <property type="entry name" value="Methyltranfer_dom"/>
</dbReference>
<evidence type="ECO:0000256" key="1">
    <source>
        <dbReference type="ARBA" id="ARBA00004685"/>
    </source>
</evidence>
<reference evidence="4" key="1">
    <citation type="journal article" date="2012" name="PLoS Genet.">
        <title>The genomes of the fungal plant pathogens Cladosporium fulvum and Dothistroma septosporum reveal adaptation to different hosts and lifestyles but also signatures of common ancestry.</title>
        <authorList>
            <person name="de Wit P.J.G.M."/>
            <person name="van der Burgt A."/>
            <person name="Oekmen B."/>
            <person name="Stergiopoulos I."/>
            <person name="Abd-Elsalam K.A."/>
            <person name="Aerts A.L."/>
            <person name="Bahkali A.H."/>
            <person name="Beenen H.G."/>
            <person name="Chettri P."/>
            <person name="Cox M.P."/>
            <person name="Datema E."/>
            <person name="de Vries R.P."/>
            <person name="Dhillon B."/>
            <person name="Ganley A.R."/>
            <person name="Griffiths S.A."/>
            <person name="Guo Y."/>
            <person name="Hamelin R.C."/>
            <person name="Henrissat B."/>
            <person name="Kabir M.S."/>
            <person name="Jashni M.K."/>
            <person name="Kema G."/>
            <person name="Klaubauf S."/>
            <person name="Lapidus A."/>
            <person name="Levasseur A."/>
            <person name="Lindquist E."/>
            <person name="Mehrabi R."/>
            <person name="Ohm R.A."/>
            <person name="Owen T.J."/>
            <person name="Salamov A."/>
            <person name="Schwelm A."/>
            <person name="Schijlen E."/>
            <person name="Sun H."/>
            <person name="van den Burg H.A."/>
            <person name="van Ham R.C.H.J."/>
            <person name="Zhang S."/>
            <person name="Goodwin S.B."/>
            <person name="Grigoriev I.V."/>
            <person name="Collemare J."/>
            <person name="Bradshaw R.E."/>
        </authorList>
    </citation>
    <scope>NUCLEOTIDE SEQUENCE [LARGE SCALE GENOMIC DNA]</scope>
    <source>
        <strain evidence="4">NZE10 / CBS 128990</strain>
    </source>
</reference>
<feature type="domain" description="Methyltransferase" evidence="2">
    <location>
        <begin position="43"/>
        <end position="159"/>
    </location>
</feature>
<evidence type="ECO:0000313" key="3">
    <source>
        <dbReference type="EMBL" id="EME44517.1"/>
    </source>
</evidence>
<dbReference type="PANTHER" id="PTHR43861:SF5">
    <property type="entry name" value="BLL5978 PROTEIN"/>
    <property type="match status" value="1"/>
</dbReference>
<accession>N1PLZ5</accession>
<reference evidence="3 4" key="2">
    <citation type="journal article" date="2012" name="PLoS Pathog.">
        <title>Diverse lifestyles and strategies of plant pathogenesis encoded in the genomes of eighteen Dothideomycetes fungi.</title>
        <authorList>
            <person name="Ohm R.A."/>
            <person name="Feau N."/>
            <person name="Henrissat B."/>
            <person name="Schoch C.L."/>
            <person name="Horwitz B.A."/>
            <person name="Barry K.W."/>
            <person name="Condon B.J."/>
            <person name="Copeland A.C."/>
            <person name="Dhillon B."/>
            <person name="Glaser F."/>
            <person name="Hesse C.N."/>
            <person name="Kosti I."/>
            <person name="LaButti K."/>
            <person name="Lindquist E.A."/>
            <person name="Lucas S."/>
            <person name="Salamov A.A."/>
            <person name="Bradshaw R.E."/>
            <person name="Ciuffetti L."/>
            <person name="Hamelin R.C."/>
            <person name="Kema G.H.J."/>
            <person name="Lawrence C."/>
            <person name="Scott J.A."/>
            <person name="Spatafora J.W."/>
            <person name="Turgeon B.G."/>
            <person name="de Wit P.J.G.M."/>
            <person name="Zhong S."/>
            <person name="Goodwin S.B."/>
            <person name="Grigoriev I.V."/>
        </authorList>
    </citation>
    <scope>NUCLEOTIDE SEQUENCE [LARGE SCALE GENOMIC DNA]</scope>
    <source>
        <strain evidence="4">NZE10 / CBS 128990</strain>
    </source>
</reference>
<dbReference type="InterPro" id="IPR029063">
    <property type="entry name" value="SAM-dependent_MTases_sf"/>
</dbReference>